<accession>A0A1Q9EFQ1</accession>
<dbReference type="Proteomes" id="UP000186817">
    <property type="component" value="Unassembled WGS sequence"/>
</dbReference>
<comment type="caution">
    <text evidence="3">The sequence shown here is derived from an EMBL/GenBank/DDBJ whole genome shotgun (WGS) entry which is preliminary data.</text>
</comment>
<evidence type="ECO:0000313" key="4">
    <source>
        <dbReference type="Proteomes" id="UP000186817"/>
    </source>
</evidence>
<protein>
    <submittedName>
        <fullName evidence="3">Uncharacterized protein</fullName>
    </submittedName>
</protein>
<feature type="region of interest" description="Disordered" evidence="2">
    <location>
        <begin position="253"/>
        <end position="417"/>
    </location>
</feature>
<gene>
    <name evidence="3" type="ORF">AK812_SmicGene10492</name>
</gene>
<feature type="compositionally biased region" description="Pro residues" evidence="2">
    <location>
        <begin position="366"/>
        <end position="376"/>
    </location>
</feature>
<feature type="compositionally biased region" description="Polar residues" evidence="2">
    <location>
        <begin position="160"/>
        <end position="177"/>
    </location>
</feature>
<dbReference type="EMBL" id="LSRX01000165">
    <property type="protein sequence ID" value="OLQ06197.1"/>
    <property type="molecule type" value="Genomic_DNA"/>
</dbReference>
<reference evidence="3 4" key="1">
    <citation type="submission" date="2016-02" db="EMBL/GenBank/DDBJ databases">
        <title>Genome analysis of coral dinoflagellate symbionts highlights evolutionary adaptations to a symbiotic lifestyle.</title>
        <authorList>
            <person name="Aranda M."/>
            <person name="Li Y."/>
            <person name="Liew Y.J."/>
            <person name="Baumgarten S."/>
            <person name="Simakov O."/>
            <person name="Wilson M."/>
            <person name="Piel J."/>
            <person name="Ashoor H."/>
            <person name="Bougouffa S."/>
            <person name="Bajic V.B."/>
            <person name="Ryu T."/>
            <person name="Ravasi T."/>
            <person name="Bayer T."/>
            <person name="Micklem G."/>
            <person name="Kim H."/>
            <person name="Bhak J."/>
            <person name="Lajeunesse T.C."/>
            <person name="Voolstra C.R."/>
        </authorList>
    </citation>
    <scope>NUCLEOTIDE SEQUENCE [LARGE SCALE GENOMIC DNA]</scope>
    <source>
        <strain evidence="3 4">CCMP2467</strain>
    </source>
</reference>
<sequence>MCCPRSLRWLREHPPLPVPEIPAPDVTALAATGGLNGLSKVGDQRGDPPPEASVSRLAWSAADEWRRLAEVRSELERCRDQLAEHQAVLLHVGDAIHTEVDRLQEWERNVKMREDELGDVEKQLEGMRSEIQKQYLTQKRLLETMSAKDEAPASPRQLAAASTTPRSSGRTGPSTLSPGRELQVGDRGGFKDRVDSSPAPALPWETRSQASAAGQRQPLQASAEEELISLQRGIEQKKRQLRVLEEEAGNVARPHFAAASGTPRAVKGEPSPQERLHPMLEGRLLSGLAPPPAPPPLDAAPPPVFGDDSSRARIRAPAHPAQCAGTSDRGFPTRSTAEAAVGADPLPELPVFSSSDTGLGVGLLRAPPPPPAPPPSIALGGSHSNGPSASPKGADRARGSMPADFKKEAASPVGAAGMATTEELGQAMKQLFHAFASRAAGSVAKPGGGRAGRVALGLQARSVDG</sequence>
<feature type="region of interest" description="Disordered" evidence="2">
    <location>
        <begin position="147"/>
        <end position="222"/>
    </location>
</feature>
<feature type="compositionally biased region" description="Basic and acidic residues" evidence="2">
    <location>
        <begin position="393"/>
        <end position="409"/>
    </location>
</feature>
<feature type="compositionally biased region" description="Pro residues" evidence="2">
    <location>
        <begin position="289"/>
        <end position="304"/>
    </location>
</feature>
<proteinExistence type="predicted"/>
<keyword evidence="1" id="KW-0175">Coiled coil</keyword>
<evidence type="ECO:0000256" key="1">
    <source>
        <dbReference type="SAM" id="Coils"/>
    </source>
</evidence>
<keyword evidence="4" id="KW-1185">Reference proteome</keyword>
<dbReference type="AlphaFoldDB" id="A0A1Q9EFQ1"/>
<evidence type="ECO:0000256" key="2">
    <source>
        <dbReference type="SAM" id="MobiDB-lite"/>
    </source>
</evidence>
<dbReference type="OrthoDB" id="5334309at2759"/>
<organism evidence="3 4">
    <name type="scientific">Symbiodinium microadriaticum</name>
    <name type="common">Dinoflagellate</name>
    <name type="synonym">Zooxanthella microadriatica</name>
    <dbReference type="NCBI Taxonomy" id="2951"/>
    <lineage>
        <taxon>Eukaryota</taxon>
        <taxon>Sar</taxon>
        <taxon>Alveolata</taxon>
        <taxon>Dinophyceae</taxon>
        <taxon>Suessiales</taxon>
        <taxon>Symbiodiniaceae</taxon>
        <taxon>Symbiodinium</taxon>
    </lineage>
</organism>
<name>A0A1Q9EFQ1_SYMMI</name>
<feature type="coiled-coil region" evidence="1">
    <location>
        <begin position="68"/>
        <end position="130"/>
    </location>
</feature>
<evidence type="ECO:0000313" key="3">
    <source>
        <dbReference type="EMBL" id="OLQ06197.1"/>
    </source>
</evidence>
<feature type="compositionally biased region" description="Polar residues" evidence="2">
    <location>
        <begin position="206"/>
        <end position="220"/>
    </location>
</feature>